<accession>E8V5H1</accession>
<name>E8V5H1_TERSS</name>
<sequence length="124" mass="13834">MARFLLDTHVLIWLDEGSARLPASYRHALEDPDNKIYLSAVTAWEIQTKKVKCALAFEGSVAAHGERFGFIELPITIAHAEEAAELPPFHRDPFDRLLIAQARVEGLTMLSVDAAVRQYSVTCL</sequence>
<evidence type="ECO:0000259" key="1">
    <source>
        <dbReference type="Pfam" id="PF01850"/>
    </source>
</evidence>
<dbReference type="InterPro" id="IPR029060">
    <property type="entry name" value="PIN-like_dom_sf"/>
</dbReference>
<dbReference type="PANTHER" id="PTHR36173:SF2">
    <property type="entry name" value="RIBONUCLEASE VAPC16"/>
    <property type="match status" value="1"/>
</dbReference>
<dbReference type="Gene3D" id="3.40.50.1010">
    <property type="entry name" value="5'-nuclease"/>
    <property type="match status" value="1"/>
</dbReference>
<proteinExistence type="predicted"/>
<dbReference type="AlphaFoldDB" id="E8V5H1"/>
<dbReference type="STRING" id="401053.AciPR4_0671"/>
<dbReference type="Pfam" id="PF01850">
    <property type="entry name" value="PIN"/>
    <property type="match status" value="1"/>
</dbReference>
<organism evidence="2 3">
    <name type="scientific">Terriglobus saanensis (strain ATCC BAA-1853 / DSM 23119 / SP1PR4)</name>
    <dbReference type="NCBI Taxonomy" id="401053"/>
    <lineage>
        <taxon>Bacteria</taxon>
        <taxon>Pseudomonadati</taxon>
        <taxon>Acidobacteriota</taxon>
        <taxon>Terriglobia</taxon>
        <taxon>Terriglobales</taxon>
        <taxon>Acidobacteriaceae</taxon>
        <taxon>Terriglobus</taxon>
    </lineage>
</organism>
<dbReference type="eggNOG" id="COG3744">
    <property type="taxonomic scope" value="Bacteria"/>
</dbReference>
<dbReference type="HOGENOM" id="CLU_129890_0_1_0"/>
<dbReference type="InterPro" id="IPR052919">
    <property type="entry name" value="TA_system_RNase"/>
</dbReference>
<dbReference type="OrthoDB" id="9798990at2"/>
<dbReference type="EMBL" id="CP002467">
    <property type="protein sequence ID" value="ADV81505.1"/>
    <property type="molecule type" value="Genomic_DNA"/>
</dbReference>
<dbReference type="Proteomes" id="UP000006844">
    <property type="component" value="Chromosome"/>
</dbReference>
<evidence type="ECO:0000313" key="2">
    <source>
        <dbReference type="EMBL" id="ADV81505.1"/>
    </source>
</evidence>
<dbReference type="CDD" id="cd09872">
    <property type="entry name" value="PIN_Sll0205-like"/>
    <property type="match status" value="1"/>
</dbReference>
<dbReference type="KEGG" id="tsa:AciPR4_0671"/>
<dbReference type="PANTHER" id="PTHR36173">
    <property type="entry name" value="RIBONUCLEASE VAPC16-RELATED"/>
    <property type="match status" value="1"/>
</dbReference>
<feature type="domain" description="PIN" evidence="1">
    <location>
        <begin position="5"/>
        <end position="118"/>
    </location>
</feature>
<gene>
    <name evidence="2" type="ordered locus">AciPR4_0671</name>
</gene>
<dbReference type="InterPro" id="IPR002716">
    <property type="entry name" value="PIN_dom"/>
</dbReference>
<dbReference type="InterPro" id="IPR041705">
    <property type="entry name" value="PIN_Sll0205"/>
</dbReference>
<protein>
    <submittedName>
        <fullName evidence="2">PilT protein domain protein</fullName>
    </submittedName>
</protein>
<dbReference type="SUPFAM" id="SSF88723">
    <property type="entry name" value="PIN domain-like"/>
    <property type="match status" value="1"/>
</dbReference>
<keyword evidence="3" id="KW-1185">Reference proteome</keyword>
<evidence type="ECO:0000313" key="3">
    <source>
        <dbReference type="Proteomes" id="UP000006844"/>
    </source>
</evidence>
<reference evidence="2 3" key="1">
    <citation type="journal article" date="2012" name="Stand. Genomic Sci.">
        <title>Complete genome sequence of Terriglobus saanensis type strain SP1PR4(T), an Acidobacteria from tundra soil.</title>
        <authorList>
            <person name="Rawat S.R."/>
            <person name="Mannisto M.K."/>
            <person name="Starovoytov V."/>
            <person name="Goodwin L."/>
            <person name="Nolan M."/>
            <person name="Hauser L."/>
            <person name="Land M."/>
            <person name="Davenport K.W."/>
            <person name="Woyke T."/>
            <person name="Haggblom M.M."/>
        </authorList>
    </citation>
    <scope>NUCLEOTIDE SEQUENCE</scope>
    <source>
        <strain evidence="3">ATCC BAA-1853 / DSM 23119 / SP1PR4</strain>
    </source>
</reference>
<dbReference type="RefSeq" id="WP_013567238.1">
    <property type="nucleotide sequence ID" value="NC_014963.1"/>
</dbReference>